<accession>A0A0E9W4T9</accession>
<sequence length="16" mass="1816">MSFSHCLLHIFVPSVV</sequence>
<evidence type="ECO:0000313" key="1">
    <source>
        <dbReference type="EMBL" id="JAH84503.1"/>
    </source>
</evidence>
<reference evidence="1" key="1">
    <citation type="submission" date="2014-11" db="EMBL/GenBank/DDBJ databases">
        <authorList>
            <person name="Amaro Gonzalez C."/>
        </authorList>
    </citation>
    <scope>NUCLEOTIDE SEQUENCE</scope>
</reference>
<organism evidence="1">
    <name type="scientific">Anguilla anguilla</name>
    <name type="common">European freshwater eel</name>
    <name type="synonym">Muraena anguilla</name>
    <dbReference type="NCBI Taxonomy" id="7936"/>
    <lineage>
        <taxon>Eukaryota</taxon>
        <taxon>Metazoa</taxon>
        <taxon>Chordata</taxon>
        <taxon>Craniata</taxon>
        <taxon>Vertebrata</taxon>
        <taxon>Euteleostomi</taxon>
        <taxon>Actinopterygii</taxon>
        <taxon>Neopterygii</taxon>
        <taxon>Teleostei</taxon>
        <taxon>Anguilliformes</taxon>
        <taxon>Anguillidae</taxon>
        <taxon>Anguilla</taxon>
    </lineage>
</organism>
<dbReference type="AlphaFoldDB" id="A0A0E9W4T9"/>
<dbReference type="EMBL" id="GBXM01024074">
    <property type="protein sequence ID" value="JAH84503.1"/>
    <property type="molecule type" value="Transcribed_RNA"/>
</dbReference>
<protein>
    <submittedName>
        <fullName evidence="1">Uncharacterized protein</fullName>
    </submittedName>
</protein>
<name>A0A0E9W4T9_ANGAN</name>
<reference evidence="1" key="2">
    <citation type="journal article" date="2015" name="Fish Shellfish Immunol.">
        <title>Early steps in the European eel (Anguilla anguilla)-Vibrio vulnificus interaction in the gills: Role of the RtxA13 toxin.</title>
        <authorList>
            <person name="Callol A."/>
            <person name="Pajuelo D."/>
            <person name="Ebbesson L."/>
            <person name="Teles M."/>
            <person name="MacKenzie S."/>
            <person name="Amaro C."/>
        </authorList>
    </citation>
    <scope>NUCLEOTIDE SEQUENCE</scope>
</reference>
<proteinExistence type="predicted"/>